<evidence type="ECO:0000256" key="1">
    <source>
        <dbReference type="SAM" id="MobiDB-lite"/>
    </source>
</evidence>
<accession>Q5SMI2</accession>
<evidence type="ECO:0000313" key="3">
    <source>
        <dbReference type="Proteomes" id="UP000000763"/>
    </source>
</evidence>
<dbReference type="EMBL" id="AP007257">
    <property type="protein sequence ID" value="BAD72574.1"/>
    <property type="molecule type" value="Genomic_DNA"/>
</dbReference>
<gene>
    <name evidence="2" type="primary">OSJNBb0019L07.26</name>
</gene>
<sequence>MPISEVLTSVSVHQIFRSRFRQVQKGQKKKRKRSNFYALHRGPIEPPDERTRRTNATNPPAIDVGGDPGIPRTNFQAQEIHLQSSSSSYTSELSEPHIACNAGPLMAAAGAACCGEDGFISFQLAHDGGHCGLCTNRAGLQCSAREREREIQRSSRMLSA</sequence>
<reference evidence="3" key="2">
    <citation type="journal article" date="2008" name="Nucleic Acids Res.">
        <title>The rice annotation project database (RAP-DB): 2008 update.</title>
        <authorList>
            <consortium name="The rice annotation project (RAP)"/>
        </authorList>
    </citation>
    <scope>GENOME REANNOTATION</scope>
    <source>
        <strain evidence="3">cv. Nipponbare</strain>
    </source>
</reference>
<evidence type="ECO:0000313" key="2">
    <source>
        <dbReference type="EMBL" id="BAD72574.1"/>
    </source>
</evidence>
<name>Q5SMI2_ORYSJ</name>
<organism evidence="2 3">
    <name type="scientific">Oryza sativa subsp. japonica</name>
    <name type="common">Rice</name>
    <dbReference type="NCBI Taxonomy" id="39947"/>
    <lineage>
        <taxon>Eukaryota</taxon>
        <taxon>Viridiplantae</taxon>
        <taxon>Streptophyta</taxon>
        <taxon>Embryophyta</taxon>
        <taxon>Tracheophyta</taxon>
        <taxon>Spermatophyta</taxon>
        <taxon>Magnoliopsida</taxon>
        <taxon>Liliopsida</taxon>
        <taxon>Poales</taxon>
        <taxon>Poaceae</taxon>
        <taxon>BOP clade</taxon>
        <taxon>Oryzoideae</taxon>
        <taxon>Oryzeae</taxon>
        <taxon>Oryzinae</taxon>
        <taxon>Oryza</taxon>
        <taxon>Oryza sativa</taxon>
    </lineage>
</organism>
<dbReference type="AlphaFoldDB" id="Q5SMI2"/>
<feature type="compositionally biased region" description="Basic residues" evidence="1">
    <location>
        <begin position="23"/>
        <end position="34"/>
    </location>
</feature>
<feature type="region of interest" description="Disordered" evidence="1">
    <location>
        <begin position="23"/>
        <end position="68"/>
    </location>
</feature>
<dbReference type="Proteomes" id="UP000000763">
    <property type="component" value="Chromosome 6"/>
</dbReference>
<protein>
    <submittedName>
        <fullName evidence="2">Uncharacterized protein</fullName>
    </submittedName>
</protein>
<proteinExistence type="predicted"/>
<reference evidence="3" key="1">
    <citation type="journal article" date="2005" name="Nature">
        <title>The map-based sequence of the rice genome.</title>
        <authorList>
            <consortium name="International rice genome sequencing project (IRGSP)"/>
            <person name="Matsumoto T."/>
            <person name="Wu J."/>
            <person name="Kanamori H."/>
            <person name="Katayose Y."/>
            <person name="Fujisawa M."/>
            <person name="Namiki N."/>
            <person name="Mizuno H."/>
            <person name="Yamamoto K."/>
            <person name="Antonio B.A."/>
            <person name="Baba T."/>
            <person name="Sakata K."/>
            <person name="Nagamura Y."/>
            <person name="Aoki H."/>
            <person name="Arikawa K."/>
            <person name="Arita K."/>
            <person name="Bito T."/>
            <person name="Chiden Y."/>
            <person name="Fujitsuka N."/>
            <person name="Fukunaka R."/>
            <person name="Hamada M."/>
            <person name="Harada C."/>
            <person name="Hayashi A."/>
            <person name="Hijishita S."/>
            <person name="Honda M."/>
            <person name="Hosokawa S."/>
            <person name="Ichikawa Y."/>
            <person name="Idonuma A."/>
            <person name="Iijima M."/>
            <person name="Ikeda M."/>
            <person name="Ikeno M."/>
            <person name="Ito K."/>
            <person name="Ito S."/>
            <person name="Ito T."/>
            <person name="Ito Y."/>
            <person name="Ito Y."/>
            <person name="Iwabuchi A."/>
            <person name="Kamiya K."/>
            <person name="Karasawa W."/>
            <person name="Kurita K."/>
            <person name="Katagiri S."/>
            <person name="Kikuta A."/>
            <person name="Kobayashi H."/>
            <person name="Kobayashi N."/>
            <person name="Machita K."/>
            <person name="Maehara T."/>
            <person name="Masukawa M."/>
            <person name="Mizubayashi T."/>
            <person name="Mukai Y."/>
            <person name="Nagasaki H."/>
            <person name="Nagata Y."/>
            <person name="Naito S."/>
            <person name="Nakashima M."/>
            <person name="Nakama Y."/>
            <person name="Nakamichi Y."/>
            <person name="Nakamura M."/>
            <person name="Meguro A."/>
            <person name="Negishi M."/>
            <person name="Ohta I."/>
            <person name="Ohta T."/>
            <person name="Okamoto M."/>
            <person name="Ono N."/>
            <person name="Saji S."/>
            <person name="Sakaguchi M."/>
            <person name="Sakai K."/>
            <person name="Shibata M."/>
            <person name="Shimokawa T."/>
            <person name="Song J."/>
            <person name="Takazaki Y."/>
            <person name="Terasawa K."/>
            <person name="Tsugane M."/>
            <person name="Tsuji K."/>
            <person name="Ueda S."/>
            <person name="Waki K."/>
            <person name="Yamagata H."/>
            <person name="Yamamoto M."/>
            <person name="Yamamoto S."/>
            <person name="Yamane H."/>
            <person name="Yoshiki S."/>
            <person name="Yoshihara R."/>
            <person name="Yukawa K."/>
            <person name="Zhong H."/>
            <person name="Yano M."/>
            <person name="Yuan Q."/>
            <person name="Ouyang S."/>
            <person name="Liu J."/>
            <person name="Jones K.M."/>
            <person name="Gansberger K."/>
            <person name="Moffat K."/>
            <person name="Hill J."/>
            <person name="Bera J."/>
            <person name="Fadrosh D."/>
            <person name="Jin S."/>
            <person name="Johri S."/>
            <person name="Kim M."/>
            <person name="Overton L."/>
            <person name="Reardon M."/>
            <person name="Tsitrin T."/>
            <person name="Vuong H."/>
            <person name="Weaver B."/>
            <person name="Ciecko A."/>
            <person name="Tallon L."/>
            <person name="Jackson J."/>
            <person name="Pai G."/>
            <person name="Aken S.V."/>
            <person name="Utterback T."/>
            <person name="Reidmuller S."/>
            <person name="Feldblyum T."/>
            <person name="Hsiao J."/>
            <person name="Zismann V."/>
            <person name="Iobst S."/>
            <person name="de Vazeille A.R."/>
            <person name="Buell C.R."/>
            <person name="Ying K."/>
            <person name="Li Y."/>
            <person name="Lu T."/>
            <person name="Huang Y."/>
            <person name="Zhao Q."/>
            <person name="Feng Q."/>
            <person name="Zhang L."/>
            <person name="Zhu J."/>
            <person name="Weng Q."/>
            <person name="Mu J."/>
            <person name="Lu Y."/>
            <person name="Fan D."/>
            <person name="Liu Y."/>
            <person name="Guan J."/>
            <person name="Zhang Y."/>
            <person name="Yu S."/>
            <person name="Liu X."/>
            <person name="Zhang Y."/>
            <person name="Hong G."/>
            <person name="Han B."/>
            <person name="Choisne N."/>
            <person name="Demange N."/>
            <person name="Orjeda G."/>
            <person name="Samain S."/>
            <person name="Cattolico L."/>
            <person name="Pelletier E."/>
            <person name="Couloux A."/>
            <person name="Segurens B."/>
            <person name="Wincker P."/>
            <person name="D'Hont A."/>
            <person name="Scarpelli C."/>
            <person name="Weissenbach J."/>
            <person name="Salanoubat M."/>
            <person name="Quetier F."/>
            <person name="Yu Y."/>
            <person name="Kim H.R."/>
            <person name="Rambo T."/>
            <person name="Currie J."/>
            <person name="Collura K."/>
            <person name="Luo M."/>
            <person name="Yang T."/>
            <person name="Ammiraju J.S.S."/>
            <person name="Engler F."/>
            <person name="Soderlund C."/>
            <person name="Wing R.A."/>
            <person name="Palmer L.E."/>
            <person name="de la Bastide M."/>
            <person name="Spiegel L."/>
            <person name="Nascimento L."/>
            <person name="Zutavern T."/>
            <person name="O'Shaughnessy A."/>
            <person name="Dike S."/>
            <person name="Dedhia N."/>
            <person name="Preston R."/>
            <person name="Balija V."/>
            <person name="McCombie W.R."/>
            <person name="Chow T."/>
            <person name="Chen H."/>
            <person name="Chung M."/>
            <person name="Chen C."/>
            <person name="Shaw J."/>
            <person name="Wu H."/>
            <person name="Hsiao K."/>
            <person name="Chao Y."/>
            <person name="Chu M."/>
            <person name="Cheng C."/>
            <person name="Hour A."/>
            <person name="Lee P."/>
            <person name="Lin S."/>
            <person name="Lin Y."/>
            <person name="Liou J."/>
            <person name="Liu S."/>
            <person name="Hsing Y."/>
            <person name="Raghuvanshi S."/>
            <person name="Mohanty A."/>
            <person name="Bharti A.K."/>
            <person name="Gaur A."/>
            <person name="Gupta V."/>
            <person name="Kumar D."/>
            <person name="Ravi V."/>
            <person name="Vij S."/>
            <person name="Kapur A."/>
            <person name="Khurana P."/>
            <person name="Khurana P."/>
            <person name="Khurana J.P."/>
            <person name="Tyagi A.K."/>
            <person name="Gaikwad K."/>
            <person name="Singh A."/>
            <person name="Dalal V."/>
            <person name="Srivastava S."/>
            <person name="Dixit A."/>
            <person name="Pal A.K."/>
            <person name="Ghazi I.A."/>
            <person name="Yadav M."/>
            <person name="Pandit A."/>
            <person name="Bhargava A."/>
            <person name="Sureshbabu K."/>
            <person name="Batra K."/>
            <person name="Sharma T.R."/>
            <person name="Mohapatra T."/>
            <person name="Singh N.K."/>
            <person name="Messing J."/>
            <person name="Nelson A.B."/>
            <person name="Fuks G."/>
            <person name="Kavchok S."/>
            <person name="Keizer G."/>
            <person name="Linton E."/>
            <person name="Llaca V."/>
            <person name="Song R."/>
            <person name="Tanyolac B."/>
            <person name="Young S."/>
            <person name="Ho-Il K."/>
            <person name="Hahn J.H."/>
            <person name="Sangsakoo G."/>
            <person name="Vanavichit A."/>
            <person name="de Mattos Luiz.A.T."/>
            <person name="Zimmer P.D."/>
            <person name="Malone G."/>
            <person name="Dellagostin O."/>
            <person name="de Oliveira A.C."/>
            <person name="Bevan M."/>
            <person name="Bancroft I."/>
            <person name="Minx P."/>
            <person name="Cordum H."/>
            <person name="Wilson R."/>
            <person name="Cheng Z."/>
            <person name="Jin W."/>
            <person name="Jiang J."/>
            <person name="Leong S.A."/>
            <person name="Iwama H."/>
            <person name="Gojobori T."/>
            <person name="Itoh T."/>
            <person name="Niimura Y."/>
            <person name="Fujii Y."/>
            <person name="Habara T."/>
            <person name="Sakai H."/>
            <person name="Sato Y."/>
            <person name="Wilson G."/>
            <person name="Kumar K."/>
            <person name="McCouch S."/>
            <person name="Juretic N."/>
            <person name="Hoen D."/>
            <person name="Wright S."/>
            <person name="Bruskiewich R."/>
            <person name="Bureau T."/>
            <person name="Miyao A."/>
            <person name="Hirochika H."/>
            <person name="Nishikawa T."/>
            <person name="Kadowaki K."/>
            <person name="Sugiura M."/>
            <person name="Burr B."/>
            <person name="Sasaki T."/>
        </authorList>
    </citation>
    <scope>NUCLEOTIDE SEQUENCE [LARGE SCALE GENOMIC DNA]</scope>
    <source>
        <strain evidence="3">cv. Nipponbare</strain>
    </source>
</reference>